<organism evidence="1 2">
    <name type="scientific">Nemania bipapillata</name>
    <dbReference type="NCBI Taxonomy" id="110536"/>
    <lineage>
        <taxon>Eukaryota</taxon>
        <taxon>Fungi</taxon>
        <taxon>Dikarya</taxon>
        <taxon>Ascomycota</taxon>
        <taxon>Pezizomycotina</taxon>
        <taxon>Sordariomycetes</taxon>
        <taxon>Xylariomycetidae</taxon>
        <taxon>Xylariales</taxon>
        <taxon>Xylariaceae</taxon>
        <taxon>Nemania</taxon>
    </lineage>
</organism>
<name>A0ACC2IWB6_9PEZI</name>
<gene>
    <name evidence="1" type="ORF">ONZ43_g3549</name>
</gene>
<dbReference type="EMBL" id="JAPESX010000840">
    <property type="protein sequence ID" value="KAJ8119511.1"/>
    <property type="molecule type" value="Genomic_DNA"/>
</dbReference>
<reference evidence="1" key="1">
    <citation type="submission" date="2022-11" db="EMBL/GenBank/DDBJ databases">
        <title>Genome Sequence of Nemania bipapillata.</title>
        <authorList>
            <person name="Buettner E."/>
        </authorList>
    </citation>
    <scope>NUCLEOTIDE SEQUENCE</scope>
    <source>
        <strain evidence="1">CP14</strain>
    </source>
</reference>
<keyword evidence="2" id="KW-1185">Reference proteome</keyword>
<proteinExistence type="predicted"/>
<evidence type="ECO:0000313" key="1">
    <source>
        <dbReference type="EMBL" id="KAJ8119511.1"/>
    </source>
</evidence>
<dbReference type="Proteomes" id="UP001153334">
    <property type="component" value="Unassembled WGS sequence"/>
</dbReference>
<accession>A0ACC2IWB6</accession>
<protein>
    <submittedName>
        <fullName evidence="1">Uncharacterized protein</fullName>
    </submittedName>
</protein>
<evidence type="ECO:0000313" key="2">
    <source>
        <dbReference type="Proteomes" id="UP001153334"/>
    </source>
</evidence>
<comment type="caution">
    <text evidence="1">The sequence shown here is derived from an EMBL/GenBank/DDBJ whole genome shotgun (WGS) entry which is preliminary data.</text>
</comment>
<sequence length="1308" mass="141477">MYALHLAITSMRNGDCDSAVVAGSNWIMDPNCHIAMGKLGALSPTSRSHTFDAAADGYARGEGFVALYLKTASRALRDASPIRSLIMGTAVNANGKTNGITNPSGPAQEVVIRDAYKNAGGLDPSQTILLECHGTGTRVGDPTEVSAAGKVFGPSRSRALEDRLIVGSVKTNFGHLEGACAFPSILKVVTALEAGIIPPTLGFKTANPRIDFETAKARVSTDLEPWPKNKVKRASVTSAGFGGTNGHCILDHVHEHLPNYVKPGIVVQRSQGANGHNGDNAPGVPVFQHYPITKPPILVRRAEGRTHQFVILPFSAHNQASLAANIDALSPVLLRHSLADVAYTLAAKRSRFQNRTYCIVDKDEASYRGLNKEAQSKVYSSPQPTQIGFIFTGQGAQWHAMGADLFEYAVFRDTIAYLDSILSMLPEPAPWKLANILSGNCEVDLVQEPAVSQPACTALQIGLIDLLASWSIRPRGIVGHSSGEMAAAYAAGRITAAEAIIAAYYRGYIVGFNRKDGAMLAVGLDSDQGSEYIKAAGLEEKVQIAAINSLNSITISGDTDAIKQLSEKLSQDSVFNRVLRTGGLAYHSHHMLALGSEYSRAVEDGLRQLDKLDIASRKYETVPWFSSVTPNKDVSVINSQVVASYWRSNLELPVRFNEAVSNLLRDKELDIGALIEIGPHPALKSPLSNIANVLKKTIPHIATLKRGDDARKSLVELAGTLFALNAEVNLVAVNAVDEETGQSIRVLAHGTTAIDLPPYRYIYGAVKYNESRLSKDYRLRKVPRHDLLGSKVPGTTRLNPQWRNILSLKNLPWLNDHRVPPHVLHPGAAHIVMCMVAAEQAYQEFPDALPITGFILRNISIKKTLVVPQDDKGIEIVLSMKFDDGATAKAPNWGSFTIASVVNDTDQWTEHCSGSVKVEVSEFEQKAPIDTANMDGRTVSAQAWYTRFADMGLQFGPSFQGYSNIKADPYKNLTTSSLQLNTTKDLFPGGESPYPIHPASLDLVIRLGLMACNGGQAETASVQLPIHLNEMKFKHGRLDGLNSATGVSRGELCGLRGAYAQLQLLDESGDVILDVDNMRFTSLNNDQQSSLDRVQSHDTFASPFGRLVWRPDIRTMSASKLQAHYFAPSEGPFSKLCSILDLAGHANPGLRVLELNASRDDGAAKAALKVLSGPNGIKRYAQYDLTDISEDLLTSVRAATSQFSDVGYAILNKTDVNSLSNKGAYDIIILVLTEDDPSLISQTLGHGKAIPKSGGTLVLLCPGSKGSSNITIWDEVLRTAGFTMKASKEVQKTILSIFCTVLEVSRPW</sequence>